<dbReference type="Proteomes" id="UP000064967">
    <property type="component" value="Chromosome"/>
</dbReference>
<dbReference type="InterPro" id="IPR020835">
    <property type="entry name" value="Catalase_sf"/>
</dbReference>
<keyword evidence="1" id="KW-0732">Signal</keyword>
<dbReference type="AlphaFoldDB" id="A0A0K1Q787"/>
<dbReference type="STRING" id="1391654.AKJ09_08252"/>
<dbReference type="Gene3D" id="2.40.180.10">
    <property type="entry name" value="Catalase core domain"/>
    <property type="match status" value="1"/>
</dbReference>
<dbReference type="OrthoDB" id="336698at2"/>
<feature type="chain" id="PRO_5005466730" evidence="1">
    <location>
        <begin position="39"/>
        <end position="501"/>
    </location>
</feature>
<dbReference type="SUPFAM" id="SSF56634">
    <property type="entry name" value="Heme-dependent catalase-like"/>
    <property type="match status" value="1"/>
</dbReference>
<accession>A0A0K1Q787</accession>
<organism evidence="2 3">
    <name type="scientific">Labilithrix luteola</name>
    <dbReference type="NCBI Taxonomy" id="1391654"/>
    <lineage>
        <taxon>Bacteria</taxon>
        <taxon>Pseudomonadati</taxon>
        <taxon>Myxococcota</taxon>
        <taxon>Polyangia</taxon>
        <taxon>Polyangiales</taxon>
        <taxon>Labilitrichaceae</taxon>
        <taxon>Labilithrix</taxon>
    </lineage>
</organism>
<protein>
    <submittedName>
        <fullName evidence="2">Catalase</fullName>
    </submittedName>
</protein>
<name>A0A0K1Q787_9BACT</name>
<evidence type="ECO:0000313" key="3">
    <source>
        <dbReference type="Proteomes" id="UP000064967"/>
    </source>
</evidence>
<dbReference type="GO" id="GO:0020037">
    <property type="term" value="F:heme binding"/>
    <property type="evidence" value="ECO:0007669"/>
    <property type="project" value="InterPro"/>
</dbReference>
<dbReference type="RefSeq" id="WP_146652660.1">
    <property type="nucleotide sequence ID" value="NZ_CP012333.1"/>
</dbReference>
<dbReference type="KEGG" id="llu:AKJ09_08252"/>
<dbReference type="EMBL" id="CP012333">
    <property type="protein sequence ID" value="AKV01589.1"/>
    <property type="molecule type" value="Genomic_DNA"/>
</dbReference>
<gene>
    <name evidence="2" type="ORF">AKJ09_08252</name>
</gene>
<reference evidence="2 3" key="1">
    <citation type="submission" date="2015-08" db="EMBL/GenBank/DDBJ databases">
        <authorList>
            <person name="Babu N.S."/>
            <person name="Beckwith C.J."/>
            <person name="Beseler K.G."/>
            <person name="Brison A."/>
            <person name="Carone J.V."/>
            <person name="Caskin T.P."/>
            <person name="Diamond M."/>
            <person name="Durham M.E."/>
            <person name="Foxe J.M."/>
            <person name="Go M."/>
            <person name="Henderson B.A."/>
            <person name="Jones I.B."/>
            <person name="McGettigan J.A."/>
            <person name="Micheletti S.J."/>
            <person name="Nasrallah M.E."/>
            <person name="Ortiz D."/>
            <person name="Piller C.R."/>
            <person name="Privatt S.R."/>
            <person name="Schneider S.L."/>
            <person name="Sharp S."/>
            <person name="Smith T.C."/>
            <person name="Stanton J.D."/>
            <person name="Ullery H.E."/>
            <person name="Wilson R.J."/>
            <person name="Serrano M.G."/>
            <person name="Buck G."/>
            <person name="Lee V."/>
            <person name="Wang Y."/>
            <person name="Carvalho R."/>
            <person name="Voegtly L."/>
            <person name="Shi R."/>
            <person name="Duckworth R."/>
            <person name="Johnson A."/>
            <person name="Loviza R."/>
            <person name="Walstead R."/>
            <person name="Shah Z."/>
            <person name="Kiflezghi M."/>
            <person name="Wade K."/>
            <person name="Ball S.L."/>
            <person name="Bradley K.W."/>
            <person name="Asai D.J."/>
            <person name="Bowman C.A."/>
            <person name="Russell D.A."/>
            <person name="Pope W.H."/>
            <person name="Jacobs-Sera D."/>
            <person name="Hendrix R.W."/>
            <person name="Hatfull G.F."/>
        </authorList>
    </citation>
    <scope>NUCLEOTIDE SEQUENCE [LARGE SCALE GENOMIC DNA]</scope>
    <source>
        <strain evidence="2 3">DSM 27648</strain>
    </source>
</reference>
<proteinExistence type="predicted"/>
<feature type="signal peptide" evidence="1">
    <location>
        <begin position="1"/>
        <end position="38"/>
    </location>
</feature>
<sequence length="501" mass="53928">MSDNHSETKSARTTKRSMFARKPRLALLGMVGLLSAMAACGASEDDDSASLDSALADMNEGNFWDKLTTQLARFGDGLTGPSSWTAPDQANRWTMHFTPTRVGQENGLLGDADLFQKLAADIQRIQETLEKKNSGAFARAFHAKPHACVKGQFFVHVPDDIVTRTKLPADTSIDSLKVGLFRDSASPYDVWVRWSNGVGGKNRPDGEVDVRGLALKVLGVEGPRLPDGPRYFHQQEGTQDILMTNGATTPAPNSETFAAFGLAQAKMAGAEGPFEKLGALKNFFKYLVANPRVGSTLVYAVLPNTKHHDSVLEQTFFTGGALALGIDDLGHARQAMKISAQGGIWKPAASGIPGQGTCESVASHDQNPADFALPGGDPVGGSGNPDYLSTGVRGVKSTLAKSPLCIDVRVQFQRHDAAMLAAQTQPIEDTSVEWRTADSPFVSVGTIIIDRRDDPSAEEAECNELSWNPWHGLVEHRPLGNIMRVRQEVLAASAQKRGARQ</sequence>
<dbReference type="PATRIC" id="fig|1391654.3.peg.8361"/>
<evidence type="ECO:0000313" key="2">
    <source>
        <dbReference type="EMBL" id="AKV01589.1"/>
    </source>
</evidence>
<keyword evidence="3" id="KW-1185">Reference proteome</keyword>
<evidence type="ECO:0000256" key="1">
    <source>
        <dbReference type="SAM" id="SignalP"/>
    </source>
</evidence>